<evidence type="ECO:0000256" key="2">
    <source>
        <dbReference type="SAM" id="MobiDB-lite"/>
    </source>
</evidence>
<name>A0A919BZT8_9ACTN</name>
<feature type="compositionally biased region" description="Polar residues" evidence="2">
    <location>
        <begin position="317"/>
        <end position="331"/>
    </location>
</feature>
<comment type="caution">
    <text evidence="3">The sequence shown here is derived from an EMBL/GenBank/DDBJ whole genome shotgun (WGS) entry which is preliminary data.</text>
</comment>
<reference evidence="4" key="1">
    <citation type="journal article" date="2019" name="Int. J. Syst. Evol. Microbiol.">
        <title>The Global Catalogue of Microorganisms (GCM) 10K type strain sequencing project: providing services to taxonomists for standard genome sequencing and annotation.</title>
        <authorList>
            <consortium name="The Broad Institute Genomics Platform"/>
            <consortium name="The Broad Institute Genome Sequencing Center for Infectious Disease"/>
            <person name="Wu L."/>
            <person name="Ma J."/>
        </authorList>
    </citation>
    <scope>NUCLEOTIDE SEQUENCE [LARGE SCALE GENOMIC DNA]</scope>
    <source>
        <strain evidence="4">JCM 4253</strain>
    </source>
</reference>
<dbReference type="Proteomes" id="UP000619355">
    <property type="component" value="Unassembled WGS sequence"/>
</dbReference>
<dbReference type="AlphaFoldDB" id="A0A919BZT8"/>
<feature type="region of interest" description="Disordered" evidence="2">
    <location>
        <begin position="312"/>
        <end position="331"/>
    </location>
</feature>
<evidence type="ECO:0000313" key="3">
    <source>
        <dbReference type="EMBL" id="GHG34332.1"/>
    </source>
</evidence>
<feature type="coiled-coil region" evidence="1">
    <location>
        <begin position="87"/>
        <end position="141"/>
    </location>
</feature>
<keyword evidence="1" id="KW-0175">Coiled coil</keyword>
<protein>
    <submittedName>
        <fullName evidence="3">Uncharacterized protein</fullName>
    </submittedName>
</protein>
<dbReference type="EMBL" id="BNBF01000001">
    <property type="protein sequence ID" value="GHG34332.1"/>
    <property type="molecule type" value="Genomic_DNA"/>
</dbReference>
<evidence type="ECO:0000313" key="4">
    <source>
        <dbReference type="Proteomes" id="UP000619355"/>
    </source>
</evidence>
<evidence type="ECO:0000256" key="1">
    <source>
        <dbReference type="SAM" id="Coils"/>
    </source>
</evidence>
<organism evidence="3 4">
    <name type="scientific">Streptomyces capoamus</name>
    <dbReference type="NCBI Taxonomy" id="68183"/>
    <lineage>
        <taxon>Bacteria</taxon>
        <taxon>Bacillati</taxon>
        <taxon>Actinomycetota</taxon>
        <taxon>Actinomycetes</taxon>
        <taxon>Kitasatosporales</taxon>
        <taxon>Streptomycetaceae</taxon>
        <taxon>Streptomyces</taxon>
    </lineage>
</organism>
<gene>
    <name evidence="3" type="ORF">GCM10018980_03760</name>
</gene>
<keyword evidence="4" id="KW-1185">Reference proteome</keyword>
<feature type="coiled-coil region" evidence="1">
    <location>
        <begin position="205"/>
        <end position="239"/>
    </location>
</feature>
<sequence length="331" mass="35935">MAAADDVSPGGRARRELGDALAGGDFLAALGASLRWTAQALAELCDDDGTAALEGLFGLYDALGEVPALTAGAPRLVAAARPGERPAEQLDKRLAELTALHERLRADRTVLERLAAVEDDLRRRLAEHAELRDRIAELRRLERLVDTLDALGGQQQVVDARLEALRSRDVSAERTLAADCGALVRLGEDQLDALAPRTREALRRAEDIGERLAVEERELARVTSELDERSRRLEAVRTELGEHVPQLERYARADRELAEALAEWADTDGAAGRGDRLGDTGTALDRARSAAADVERRLGAIDRVLREALDQAPVSWDGTSSGRGRQDNQSV</sequence>
<accession>A0A919BZT8</accession>
<proteinExistence type="predicted"/>